<keyword evidence="1" id="KW-0805">Transcription regulation</keyword>
<name>A0A317X0U7_9EURO</name>
<proteinExistence type="predicted"/>
<sequence>MMQRLVDRILPDEGILRRREADGYDEPRHRSGTTTVIDGTPIDQLLGPRNVSPTTLTSRSSTWSYDSLGGSVLGTNKEELLSKQLHALFPSQDDIDLITGSSPGTEWITTMLAATVTGRIESPAARIPIPHITNPPAVLARSLLQFAICIQHLSPQDTKSLALTFPVADTMLNIVSTVSNTIISNDDMIGSIEGLQCAILHGHWLLNAGNLRKAWLIFRRALSVAQLIGVGPGNVASASWDGRESHNTHSPASVNRAWYLIVSADRYFSLLLGLRIDMRDDSFASEEAMKDDGPDERLEKIHSVISARISDRNLQDPHQAFLTTQAIDYDLDAAAKRLGHAWWADPTSMPSEFTYQRFERLKRLMRHICHYSLVNVLHLPYLLREPAEHRYSYSRATCIRSSREVLGRFIAFRTDVESVSACRHIDYSGSIAAMTLLLSYLVRGQSLPGKTSGSEDKREEDRVLVGRVKERMEQVAMLNQDKLSQESARIIGQLLPVLAVDGPERVALATGAESDTVQLDIPYLGVVRICVNPKQGQGTLQISDLRHAEERSSLQEPGIPQQFGPSGLELDGQVENMFIHVEPHSLGDHPEFPSLTAEASDWPFQGVDTNFWSLLHGGLGRESDDGEGMY</sequence>
<dbReference type="RefSeq" id="XP_025404013.1">
    <property type="nucleotide sequence ID" value="XM_025542029.1"/>
</dbReference>
<dbReference type="EMBL" id="MSFL01000001">
    <property type="protein sequence ID" value="PWY92274.1"/>
    <property type="molecule type" value="Genomic_DNA"/>
</dbReference>
<dbReference type="VEuPathDB" id="FungiDB:BO70DRAFT_357407"/>
<reference evidence="5 6" key="1">
    <citation type="submission" date="2016-12" db="EMBL/GenBank/DDBJ databases">
        <title>The genomes of Aspergillus section Nigri reveals drivers in fungal speciation.</title>
        <authorList>
            <consortium name="DOE Joint Genome Institute"/>
            <person name="Vesth T.C."/>
            <person name="Nybo J."/>
            <person name="Theobald S."/>
            <person name="Brandl J."/>
            <person name="Frisvad J.C."/>
            <person name="Nielsen K.F."/>
            <person name="Lyhne E.K."/>
            <person name="Kogle M.E."/>
            <person name="Kuo A."/>
            <person name="Riley R."/>
            <person name="Clum A."/>
            <person name="Nolan M."/>
            <person name="Lipzen A."/>
            <person name="Salamov A."/>
            <person name="Henrissat B."/>
            <person name="Wiebenga A."/>
            <person name="De Vries R.P."/>
            <person name="Grigoriev I.V."/>
            <person name="Mortensen U.H."/>
            <person name="Andersen M.R."/>
            <person name="Baker S.E."/>
        </authorList>
    </citation>
    <scope>NUCLEOTIDE SEQUENCE [LARGE SCALE GENOMIC DNA]</scope>
    <source>
        <strain evidence="5 6">CBS 117.55</strain>
    </source>
</reference>
<dbReference type="AlphaFoldDB" id="A0A317X0U7"/>
<dbReference type="CDD" id="cd12148">
    <property type="entry name" value="fungal_TF_MHR"/>
    <property type="match status" value="1"/>
</dbReference>
<dbReference type="PANTHER" id="PTHR47840:SF1">
    <property type="entry name" value="ZN(II)2CYS6 TRANSCRIPTION FACTOR (EUROFUNG)"/>
    <property type="match status" value="1"/>
</dbReference>
<feature type="compositionally biased region" description="Basic and acidic residues" evidence="4">
    <location>
        <begin position="20"/>
        <end position="29"/>
    </location>
</feature>
<dbReference type="PANTHER" id="PTHR47840">
    <property type="entry name" value="ZN(II)2CYS6 TRANSCRIPTION FACTOR (EUROFUNG)-RELATED"/>
    <property type="match status" value="1"/>
</dbReference>
<evidence type="ECO:0008006" key="7">
    <source>
        <dbReference type="Google" id="ProtNLM"/>
    </source>
</evidence>
<keyword evidence="3" id="KW-0539">Nucleus</keyword>
<evidence type="ECO:0000313" key="5">
    <source>
        <dbReference type="EMBL" id="PWY92274.1"/>
    </source>
</evidence>
<evidence type="ECO:0000313" key="6">
    <source>
        <dbReference type="Proteomes" id="UP000247233"/>
    </source>
</evidence>
<dbReference type="STRING" id="1448321.A0A317X0U7"/>
<dbReference type="OrthoDB" id="5392779at2759"/>
<evidence type="ECO:0000256" key="3">
    <source>
        <dbReference type="ARBA" id="ARBA00023242"/>
    </source>
</evidence>
<evidence type="ECO:0000256" key="2">
    <source>
        <dbReference type="ARBA" id="ARBA00023163"/>
    </source>
</evidence>
<dbReference type="Proteomes" id="UP000247233">
    <property type="component" value="Unassembled WGS sequence"/>
</dbReference>
<comment type="caution">
    <text evidence="5">The sequence shown here is derived from an EMBL/GenBank/DDBJ whole genome shotgun (WGS) entry which is preliminary data.</text>
</comment>
<evidence type="ECO:0000256" key="4">
    <source>
        <dbReference type="SAM" id="MobiDB-lite"/>
    </source>
</evidence>
<keyword evidence="6" id="KW-1185">Reference proteome</keyword>
<protein>
    <recommendedName>
        <fullName evidence="7">Transcription factor domain-containing protein</fullName>
    </recommendedName>
</protein>
<keyword evidence="2" id="KW-0804">Transcription</keyword>
<feature type="region of interest" description="Disordered" evidence="4">
    <location>
        <begin position="20"/>
        <end position="56"/>
    </location>
</feature>
<organism evidence="5 6">
    <name type="scientific">Aspergillus heteromorphus CBS 117.55</name>
    <dbReference type="NCBI Taxonomy" id="1448321"/>
    <lineage>
        <taxon>Eukaryota</taxon>
        <taxon>Fungi</taxon>
        <taxon>Dikarya</taxon>
        <taxon>Ascomycota</taxon>
        <taxon>Pezizomycotina</taxon>
        <taxon>Eurotiomycetes</taxon>
        <taxon>Eurotiomycetidae</taxon>
        <taxon>Eurotiales</taxon>
        <taxon>Aspergillaceae</taxon>
        <taxon>Aspergillus</taxon>
        <taxon>Aspergillus subgen. Circumdati</taxon>
    </lineage>
</organism>
<evidence type="ECO:0000256" key="1">
    <source>
        <dbReference type="ARBA" id="ARBA00023015"/>
    </source>
</evidence>
<accession>A0A317X0U7</accession>
<gene>
    <name evidence="5" type="ORF">BO70DRAFT_357407</name>
</gene>
<dbReference type="GeneID" id="37064266"/>